<dbReference type="PATRIC" id="fig|59374.8.peg.1987"/>
<dbReference type="OrthoDB" id="9806649at2"/>
<dbReference type="Proteomes" id="UP000000517">
    <property type="component" value="Chromosome"/>
</dbReference>
<keyword evidence="4" id="KW-1185">Reference proteome</keyword>
<gene>
    <name evidence="1" type="ordered locus">Fisuc_1583</name>
    <name evidence="2" type="ordered locus">FSU_2069</name>
</gene>
<dbReference type="EMBL" id="CP001792">
    <property type="protein sequence ID" value="ACX75178.1"/>
    <property type="molecule type" value="Genomic_DNA"/>
</dbReference>
<dbReference type="STRING" id="59374.FSU_2069"/>
<dbReference type="HOGENOM" id="CLU_184387_0_0_0"/>
<dbReference type="Proteomes" id="UP000001497">
    <property type="component" value="Chromosome"/>
</dbReference>
<evidence type="ECO:0000313" key="3">
    <source>
        <dbReference type="Proteomes" id="UP000000517"/>
    </source>
</evidence>
<dbReference type="AlphaFoldDB" id="C9RRJ2"/>
<name>C9RRJ2_FIBSS</name>
<dbReference type="eggNOG" id="ENOG502ZVQ6">
    <property type="taxonomic scope" value="Bacteria"/>
</dbReference>
<evidence type="ECO:0000313" key="2">
    <source>
        <dbReference type="EMBL" id="ADL25042.1"/>
    </source>
</evidence>
<dbReference type="KEGG" id="fsu:Fisuc_1583"/>
<evidence type="ECO:0000313" key="4">
    <source>
        <dbReference type="Proteomes" id="UP000001497"/>
    </source>
</evidence>
<reference evidence="3" key="2">
    <citation type="submission" date="2010-08" db="EMBL/GenBank/DDBJ databases">
        <title>Complete sequence of Fibrobacter succinogenes subsp. succinogenes S85.</title>
        <authorList>
            <person name="Durkin A.S."/>
            <person name="Nelson K.E."/>
            <person name="Morrison M."/>
            <person name="Forsberg C.W."/>
            <person name="Wilson D.B."/>
            <person name="Russell J.B."/>
            <person name="Cann I.K.O."/>
            <person name="Mackie R.I."/>
            <person name="White B.A."/>
        </authorList>
    </citation>
    <scope>NUCLEOTIDE SEQUENCE [LARGE SCALE GENOMIC DNA]</scope>
    <source>
        <strain evidence="3">ATCC 19169 / S85</strain>
    </source>
</reference>
<evidence type="ECO:0000313" key="1">
    <source>
        <dbReference type="EMBL" id="ACX75178.1"/>
    </source>
</evidence>
<reference evidence="2" key="3">
    <citation type="submission" date="2010-08" db="EMBL/GenBank/DDBJ databases">
        <authorList>
            <person name="Durkin A.S."/>
            <person name="Nelson K.E."/>
            <person name="Morrison M."/>
            <person name="Forsberg C.W."/>
            <person name="Wilson D.B."/>
            <person name="Russell J.B."/>
            <person name="Cann I.K.O."/>
            <person name="Mackie R.I."/>
            <person name="White B.A."/>
        </authorList>
    </citation>
    <scope>NUCLEOTIDE SEQUENCE</scope>
    <source>
        <strain evidence="2">S85</strain>
    </source>
</reference>
<sequence>MARPIRETPILFGEDARRFIARMQERHPETPEARAQRLRDYEFFLKAFERGMREKRAREAANGGKDPWFDNI</sequence>
<accession>C9RRJ2</accession>
<proteinExistence type="predicted"/>
<dbReference type="EMBL" id="CP002158">
    <property type="protein sequence ID" value="ADL25042.1"/>
    <property type="molecule type" value="Genomic_DNA"/>
</dbReference>
<reference evidence="1 4" key="1">
    <citation type="submission" date="2009-10" db="EMBL/GenBank/DDBJ databases">
        <title>Complete sequence of Fibrobacter succinogenes subsp. succinogenes S85.</title>
        <authorList>
            <consortium name="US DOE Joint Genome Institute"/>
            <person name="Lucas S."/>
            <person name="Copeland A."/>
            <person name="Lapidus A."/>
            <person name="Glavina del Rio T."/>
            <person name="Tice H."/>
            <person name="Bruce D."/>
            <person name="Goodwin L."/>
            <person name="Pitluck S."/>
            <person name="Chertkov O."/>
            <person name="Detter J.C."/>
            <person name="Han C."/>
            <person name="Tapia R."/>
            <person name="Larimer F."/>
            <person name="Land M."/>
            <person name="Hauser L."/>
            <person name="Kyrpides N."/>
            <person name="Mikhailova N."/>
            <person name="Weimer P.J."/>
            <person name="Stevenson D.M."/>
            <person name="Boyum J."/>
            <person name="Brumm P.I."/>
            <person name="Mead D."/>
        </authorList>
    </citation>
    <scope>NUCLEOTIDE SEQUENCE [LARGE SCALE GENOMIC DNA]</scope>
    <source>
        <strain evidence="4">ATCC 19169 / S85</strain>
        <strain evidence="1">S85</strain>
    </source>
</reference>
<organism evidence="2 3">
    <name type="scientific">Fibrobacter succinogenes (strain ATCC 19169 / S85)</name>
    <dbReference type="NCBI Taxonomy" id="59374"/>
    <lineage>
        <taxon>Bacteria</taxon>
        <taxon>Pseudomonadati</taxon>
        <taxon>Fibrobacterota</taxon>
        <taxon>Fibrobacteria</taxon>
        <taxon>Fibrobacterales</taxon>
        <taxon>Fibrobacteraceae</taxon>
        <taxon>Fibrobacter</taxon>
    </lineage>
</organism>
<protein>
    <submittedName>
        <fullName evidence="2">Uncharacterized protein</fullName>
    </submittedName>
</protein>
<dbReference type="RefSeq" id="WP_014546264.1">
    <property type="nucleotide sequence ID" value="NC_013410.1"/>
</dbReference>
<dbReference type="KEGG" id="fsc:FSU_2069"/>